<dbReference type="GO" id="GO:0005740">
    <property type="term" value="C:mitochondrial envelope"/>
    <property type="evidence" value="ECO:0007669"/>
    <property type="project" value="TreeGrafter"/>
</dbReference>
<dbReference type="AlphaFoldDB" id="A0AAE8SRW3"/>
<gene>
    <name evidence="2" type="ORF">DNG_01115</name>
</gene>
<feature type="compositionally biased region" description="Low complexity" evidence="1">
    <location>
        <begin position="119"/>
        <end position="134"/>
    </location>
</feature>
<dbReference type="GO" id="GO:0000964">
    <property type="term" value="P:mitochondrial RNA 5'-end processing"/>
    <property type="evidence" value="ECO:0007669"/>
    <property type="project" value="TreeGrafter"/>
</dbReference>
<reference evidence="2" key="1">
    <citation type="submission" date="2018-03" db="EMBL/GenBank/DDBJ databases">
        <authorList>
            <person name="Guldener U."/>
        </authorList>
    </citation>
    <scope>NUCLEOTIDE SEQUENCE</scope>
</reference>
<sequence length="1060" mass="117601">MLRLRCARRKLPLLRAAAGDLRACACNLTLPYPRSGRIPRAATAVASQRRWFSESSSYHAGKNSKTKQAGGLELRDSEDFEPTLAQASTSEVMDADTTSKLEEYFNQATQETVASPAEPADAQASPPRSSSAKSHSAKRTKAARATQDLRQRLASDVKKETAKKGVAKKAKAGESEGGKPKPKQHSKHDPKQATHVKKATQPKKAAQPKKATGAKWVAGATGLAAGLKKGITTDTPAPKTRTRKAPDEGLKVHTVDAPDLELTPIPHPTLPVPRLSYNLDRCLFKPGVYPLQDPRTRVFNFDPYLASIMPINEFDFSAIKTFVSSSEDPTLIDLTAKLKKKYSGSTSSMTSMLSHFHYLLSSWRPINAAQMSKAFRPSSNTFTRILRAPAATYLRRRSGIYAVDADKQFDSSSILSMLGKSMEKLLTLPKEEYELFRRSKSDQLTEEQRNAEEGFHYTTMGDFILRSQLDAHDPRLPGEGMFDLKTRAVLSIRMDVKDYHKGTDYEIRTNFGEFESFEREYYDMIRAAFLKYSLQVRMGRMDGIFVAFHNTRRIFGFQYIPLEEMDLALHGTTDTRLGDQEFKLSLHLLNDLMDRATKRFPDQPLRIHVETRPTNPPKLFFFAKPVTEENIQEAQKMPRSEVERLEKELMGLAEKEAAAEEAVQEEADVPYSDEDEPRYSSALAFTMWEEIKMKVEEAAESDELGAGYVRASVEEALKEMGLLEDKTAEEARAHVDELLEVLADGEDGEFEAEVMAGGEGGDLETLTAGESEAPGETSKLSEESRGVEDKISETEPVESRDGREVSSLKDLFNRLTGRASAEQDPDSVEAESAKAQDGIEAAKSQDSVEESTESQDGMESAEPEDGQEASTSLKDLIVRLAEQAGVGRAADDMGVADEKPLGLQRFEEVLSELAAESAVGDQDANAAAESGGPREVVEGDEDVLGLVLRARNKVDGQYVARPGALKEGSKWTVEYTVQTLDADRAAKTYSAIKKRRRAELFQEEDKSDLWHSLFGSALPRATRRGREYRLKESRESMGKPVYIVGEKEGKKWEDVFGKST</sequence>
<feature type="region of interest" description="Disordered" evidence="1">
    <location>
        <begin position="755"/>
        <end position="876"/>
    </location>
</feature>
<dbReference type="EMBL" id="ONZQ02000001">
    <property type="protein sequence ID" value="SPN97603.1"/>
    <property type="molecule type" value="Genomic_DNA"/>
</dbReference>
<proteinExistence type="predicted"/>
<feature type="region of interest" description="Disordered" evidence="1">
    <location>
        <begin position="53"/>
        <end position="74"/>
    </location>
</feature>
<feature type="compositionally biased region" description="Basic and acidic residues" evidence="1">
    <location>
        <begin position="147"/>
        <end position="163"/>
    </location>
</feature>
<feature type="region of interest" description="Disordered" evidence="1">
    <location>
        <begin position="917"/>
        <end position="938"/>
    </location>
</feature>
<feature type="compositionally biased region" description="Basic and acidic residues" evidence="1">
    <location>
        <begin position="779"/>
        <end position="807"/>
    </location>
</feature>
<accession>A0AAE8SRW3</accession>
<protein>
    <submittedName>
        <fullName evidence="2">Related to PET127</fullName>
    </submittedName>
</protein>
<evidence type="ECO:0000313" key="3">
    <source>
        <dbReference type="Proteomes" id="UP001187682"/>
    </source>
</evidence>
<dbReference type="PANTHER" id="PTHR31014">
    <property type="entry name" value="MITOCHONDRIAL TRANSLATION SYSTEM COMPONENT PET127-RELATED"/>
    <property type="match status" value="1"/>
</dbReference>
<feature type="region of interest" description="Disordered" evidence="1">
    <location>
        <begin position="110"/>
        <end position="215"/>
    </location>
</feature>
<organism evidence="2 3">
    <name type="scientific">Cephalotrichum gorgonifer</name>
    <dbReference type="NCBI Taxonomy" id="2041049"/>
    <lineage>
        <taxon>Eukaryota</taxon>
        <taxon>Fungi</taxon>
        <taxon>Dikarya</taxon>
        <taxon>Ascomycota</taxon>
        <taxon>Pezizomycotina</taxon>
        <taxon>Sordariomycetes</taxon>
        <taxon>Hypocreomycetidae</taxon>
        <taxon>Microascales</taxon>
        <taxon>Microascaceae</taxon>
        <taxon>Cephalotrichum</taxon>
    </lineage>
</organism>
<evidence type="ECO:0000313" key="2">
    <source>
        <dbReference type="EMBL" id="SPN97603.1"/>
    </source>
</evidence>
<dbReference type="Pfam" id="PF08634">
    <property type="entry name" value="Pet127"/>
    <property type="match status" value="1"/>
</dbReference>
<dbReference type="Proteomes" id="UP001187682">
    <property type="component" value="Unassembled WGS sequence"/>
</dbReference>
<name>A0AAE8SRW3_9PEZI</name>
<feature type="compositionally biased region" description="Low complexity" evidence="1">
    <location>
        <begin position="202"/>
        <end position="215"/>
    </location>
</feature>
<evidence type="ECO:0000256" key="1">
    <source>
        <dbReference type="SAM" id="MobiDB-lite"/>
    </source>
</evidence>
<comment type="caution">
    <text evidence="2">The sequence shown here is derived from an EMBL/GenBank/DDBJ whole genome shotgun (WGS) entry which is preliminary data.</text>
</comment>
<dbReference type="InterPro" id="IPR013943">
    <property type="entry name" value="Pet127"/>
</dbReference>
<keyword evidence="3" id="KW-1185">Reference proteome</keyword>
<dbReference type="PANTHER" id="PTHR31014:SF0">
    <property type="entry name" value="MITOCHONDRIAL TRANSLATION SYSTEM COMPONENT PET127-RELATED"/>
    <property type="match status" value="1"/>
</dbReference>